<dbReference type="AlphaFoldDB" id="A0A6H0XU28"/>
<evidence type="ECO:0000313" key="2">
    <source>
        <dbReference type="Proteomes" id="UP000503462"/>
    </source>
</evidence>
<reference evidence="1 2" key="1">
    <citation type="journal article" date="2016" name="Sci. Rep.">
        <title>Peltaster fructicola genome reveals evolution from an invasive phytopathogen to an ectophytic parasite.</title>
        <authorList>
            <person name="Xu C."/>
            <person name="Chen H."/>
            <person name="Gleason M.L."/>
            <person name="Xu J.R."/>
            <person name="Liu H."/>
            <person name="Zhang R."/>
            <person name="Sun G."/>
        </authorList>
    </citation>
    <scope>NUCLEOTIDE SEQUENCE [LARGE SCALE GENOMIC DNA]</scope>
    <source>
        <strain evidence="1 2">LNHT1506</strain>
    </source>
</reference>
<sequence length="943" mass="104567">MAISRLQASLAQATNEVTVAAANINFDFTLIKCEAPKEYHPLGNSLSRWRKTEAESGRVHATARRLGALFEGVCPPTPKLIAAYGLRASEIAAKTEERKSDITNVIFAEQTGIDGLSIWAAATSSEAAIHVQLLACMLARVFDAQRATSIWYELVKDRKYDIASRFEEGERLRFASLTAAAQVDVSRADLSTWDASARAWLRTADGVMNKEQQQLMLIVANTSIPVSNDMSVYTSVLPAWNSALQAMEHIMNGRPQAVNIGPPLLALSAWHLYPDLLVLGETEVHVEFHDKLVSESGKLTIGLELDSNEARGIFWSLSLKHLKFYGLPVDSTGTHNNNARLTFPQFRVVILGVIAGVWELTDVDELASFFIITEGIILKAATDARPEDRVLLDEFRQYTSHPWRILAAAARTLQSEDPAVRDEAKRLIALGQRGCRAFMPAARRLPCFGLLESHFGYNDDPEDEALNTAQLQRLMIRTVDRSNSPTYHTALPQPSTGHHKWVDLTSPKTIDHHTALPRRLTSLHKWLGLRSPKTIDLDTLWKARANHPAATFDCVDAETGARYELKPLFGDSASSLLCQPVQPPEIVLPGLTIAHLLQALQEGYLTPASLLHYLESFSVEDDQLITTINILSLVATLYEDLPQATLHVGILTKPLAKTAWAQALLNGMSFLVFMGRRKMNLAMGFSCIAYMEECVDISLRMCKSVFALAHGDSLYLARQLTCDPALNTEGALIRHMLGNVGRPGITLLIPPSEPMVRPADLSSWRINTNNIFNGLPENHFASTSLHLSFTEYYVPLHQASQRTQDSQAFFLESIISVHDAGKWVADIDILPGPRHNRRRVRQARSCAHNRTSSVNLTNKTYGTLMSAETWADILDLPANAFVVRAHGDWSARLAVTAVLEQLAPSGDQVIICPPDFCWHCEHAHIKTAQDSDSTPTLPRRYVY</sequence>
<keyword evidence="2" id="KW-1185">Reference proteome</keyword>
<dbReference type="EMBL" id="CP051140">
    <property type="protein sequence ID" value="QIW98117.1"/>
    <property type="molecule type" value="Genomic_DNA"/>
</dbReference>
<protein>
    <submittedName>
        <fullName evidence="1">Uncharacterized protein</fullName>
    </submittedName>
</protein>
<accession>A0A6H0XU28</accession>
<organism evidence="1 2">
    <name type="scientific">Peltaster fructicola</name>
    <dbReference type="NCBI Taxonomy" id="286661"/>
    <lineage>
        <taxon>Eukaryota</taxon>
        <taxon>Fungi</taxon>
        <taxon>Dikarya</taxon>
        <taxon>Ascomycota</taxon>
        <taxon>Pezizomycotina</taxon>
        <taxon>Dothideomycetes</taxon>
        <taxon>Dothideomycetes incertae sedis</taxon>
        <taxon>Peltaster</taxon>
    </lineage>
</organism>
<name>A0A6H0XU28_9PEZI</name>
<gene>
    <name evidence="1" type="ORF">AMS68_003635</name>
</gene>
<evidence type="ECO:0000313" key="1">
    <source>
        <dbReference type="EMBL" id="QIW98117.1"/>
    </source>
</evidence>
<dbReference type="OrthoDB" id="5354164at2759"/>
<proteinExistence type="predicted"/>
<dbReference type="Proteomes" id="UP000503462">
    <property type="component" value="Chromosome 2"/>
</dbReference>